<dbReference type="CDD" id="cd18617">
    <property type="entry name" value="GH43_XynB-like"/>
    <property type="match status" value="1"/>
</dbReference>
<name>A0AAN7TAJ4_9PEZI</name>
<dbReference type="SUPFAM" id="SSF75005">
    <property type="entry name" value="Arabinanase/levansucrase/invertase"/>
    <property type="match status" value="1"/>
</dbReference>
<evidence type="ECO:0000259" key="7">
    <source>
        <dbReference type="Pfam" id="PF17851"/>
    </source>
</evidence>
<dbReference type="AlphaFoldDB" id="A0AAN7TAJ4"/>
<dbReference type="SUPFAM" id="SSF49899">
    <property type="entry name" value="Concanavalin A-like lectins/glucanases"/>
    <property type="match status" value="1"/>
</dbReference>
<evidence type="ECO:0000256" key="6">
    <source>
        <dbReference type="RuleBase" id="RU361187"/>
    </source>
</evidence>
<feature type="site" description="Important for catalytic activity, responsible for pKa modulation of the active site Glu and correct orientation of both the proton donor and substrate" evidence="5">
    <location>
        <position position="146"/>
    </location>
</feature>
<evidence type="ECO:0000313" key="8">
    <source>
        <dbReference type="EMBL" id="KAK5108280.1"/>
    </source>
</evidence>
<feature type="active site" description="Proton donor" evidence="4">
    <location>
        <position position="205"/>
    </location>
</feature>
<dbReference type="Pfam" id="PF04616">
    <property type="entry name" value="Glyco_hydro_43"/>
    <property type="match status" value="1"/>
</dbReference>
<dbReference type="Proteomes" id="UP001310890">
    <property type="component" value="Unassembled WGS sequence"/>
</dbReference>
<evidence type="ECO:0000313" key="9">
    <source>
        <dbReference type="Proteomes" id="UP001310890"/>
    </source>
</evidence>
<keyword evidence="3 6" id="KW-0326">Glycosidase</keyword>
<evidence type="ECO:0000256" key="1">
    <source>
        <dbReference type="ARBA" id="ARBA00009865"/>
    </source>
</evidence>
<protein>
    <recommendedName>
        <fullName evidence="7">Beta-xylosidase C-terminal Concanavalin A-like domain-containing protein</fullName>
    </recommendedName>
</protein>
<evidence type="ECO:0000256" key="3">
    <source>
        <dbReference type="ARBA" id="ARBA00023295"/>
    </source>
</evidence>
<organism evidence="8 9">
    <name type="scientific">Meristemomyces frigidus</name>
    <dbReference type="NCBI Taxonomy" id="1508187"/>
    <lineage>
        <taxon>Eukaryota</taxon>
        <taxon>Fungi</taxon>
        <taxon>Dikarya</taxon>
        <taxon>Ascomycota</taxon>
        <taxon>Pezizomycotina</taxon>
        <taxon>Dothideomycetes</taxon>
        <taxon>Dothideomycetidae</taxon>
        <taxon>Mycosphaerellales</taxon>
        <taxon>Teratosphaeriaceae</taxon>
        <taxon>Meristemomyces</taxon>
    </lineage>
</organism>
<sequence length="533" mass="59481">MAATEFINPIVPGFAPDPSVVFDDGLFFLVNSSFHVFPGLPIYASPDLQNWKQIGNAIHRPSQKIDLSEANSVGFPIGPGKVLVATVGLVAPTIRHHKGTFYVLCTNASHSPDGRSLITKNFYVTSKDIWSGEWSDPTWFDFTGIDTSLFFDDDDRAYIQGSWREGLLTETVCTIRQFEVDIGTGRSLSETKELWKGFFGKDDAEGPHIYKKDGYYFLVTAECGTFEHHAISVARSRDIWGPYESYEQNPILTAFGTSEYIQNTGHGELFQDGSGRWWCTCLGIRNDHGRYPLGRETFLAPVSWSDGGWPRIKHPQMKFSRESPLSTASVIPLLQSIPRVDFLYIRDARLEDYTIDSDQLPADGSQVRISLVPSQTTLSTETGTASFVGKRQRSLNCTVTATLHLDQRVSPVEAGLAIYKEDLRHVEIYYDSATSTINYRQVLKLKGAAVSARKSVSVRADMIKFRIKAEPHQYTFEYSTDGKLGWVEVGKLDTLDITGYDFSGPILGVFATTEDGDSKTPVRFNEFQISGNS</sequence>
<evidence type="ECO:0000256" key="5">
    <source>
        <dbReference type="PIRSR" id="PIRSR606710-2"/>
    </source>
</evidence>
<dbReference type="Gene3D" id="2.115.10.20">
    <property type="entry name" value="Glycosyl hydrolase domain, family 43"/>
    <property type="match status" value="1"/>
</dbReference>
<accession>A0AAN7TAJ4</accession>
<dbReference type="InterPro" id="IPR041542">
    <property type="entry name" value="GH43_C2"/>
</dbReference>
<dbReference type="GO" id="GO:0005975">
    <property type="term" value="P:carbohydrate metabolic process"/>
    <property type="evidence" value="ECO:0007669"/>
    <property type="project" value="InterPro"/>
</dbReference>
<feature type="domain" description="Beta-xylosidase C-terminal Concanavalin A-like" evidence="7">
    <location>
        <begin position="381"/>
        <end position="529"/>
    </location>
</feature>
<comment type="caution">
    <text evidence="8">The sequence shown here is derived from an EMBL/GenBank/DDBJ whole genome shotgun (WGS) entry which is preliminary data.</text>
</comment>
<dbReference type="EMBL" id="JAVRRL010000090">
    <property type="protein sequence ID" value="KAK5108280.1"/>
    <property type="molecule type" value="Genomic_DNA"/>
</dbReference>
<dbReference type="InterPro" id="IPR023296">
    <property type="entry name" value="Glyco_hydro_beta-prop_sf"/>
</dbReference>
<evidence type="ECO:0000256" key="2">
    <source>
        <dbReference type="ARBA" id="ARBA00022801"/>
    </source>
</evidence>
<dbReference type="Gene3D" id="2.60.120.200">
    <property type="match status" value="1"/>
</dbReference>
<dbReference type="PANTHER" id="PTHR42812">
    <property type="entry name" value="BETA-XYLOSIDASE"/>
    <property type="match status" value="1"/>
</dbReference>
<dbReference type="GO" id="GO:0004553">
    <property type="term" value="F:hydrolase activity, hydrolyzing O-glycosyl compounds"/>
    <property type="evidence" value="ECO:0007669"/>
    <property type="project" value="InterPro"/>
</dbReference>
<comment type="similarity">
    <text evidence="1 6">Belongs to the glycosyl hydrolase 43 family.</text>
</comment>
<gene>
    <name evidence="8" type="ORF">LTR62_008595</name>
</gene>
<proteinExistence type="inferred from homology"/>
<dbReference type="InterPro" id="IPR013320">
    <property type="entry name" value="ConA-like_dom_sf"/>
</dbReference>
<keyword evidence="2 6" id="KW-0378">Hydrolase</keyword>
<feature type="active site" description="Proton acceptor" evidence="4">
    <location>
        <position position="17"/>
    </location>
</feature>
<evidence type="ECO:0000256" key="4">
    <source>
        <dbReference type="PIRSR" id="PIRSR606710-1"/>
    </source>
</evidence>
<dbReference type="PANTHER" id="PTHR42812:SF12">
    <property type="entry name" value="BETA-XYLOSIDASE-RELATED"/>
    <property type="match status" value="1"/>
</dbReference>
<dbReference type="InterPro" id="IPR051795">
    <property type="entry name" value="Glycosyl_Hydrlase_43"/>
</dbReference>
<reference evidence="8" key="1">
    <citation type="submission" date="2023-08" db="EMBL/GenBank/DDBJ databases">
        <title>Black Yeasts Isolated from many extreme environments.</title>
        <authorList>
            <person name="Coleine C."/>
            <person name="Stajich J.E."/>
            <person name="Selbmann L."/>
        </authorList>
    </citation>
    <scope>NUCLEOTIDE SEQUENCE</scope>
    <source>
        <strain evidence="8">CCFEE 5401</strain>
    </source>
</reference>
<dbReference type="InterPro" id="IPR006710">
    <property type="entry name" value="Glyco_hydro_43"/>
</dbReference>
<dbReference type="Pfam" id="PF17851">
    <property type="entry name" value="GH43_C2"/>
    <property type="match status" value="1"/>
</dbReference>